<evidence type="ECO:0000256" key="4">
    <source>
        <dbReference type="ARBA" id="ARBA00022692"/>
    </source>
</evidence>
<feature type="transmembrane region" description="Helical" evidence="9">
    <location>
        <begin position="167"/>
        <end position="186"/>
    </location>
</feature>
<dbReference type="InterPro" id="IPR039357">
    <property type="entry name" value="SRD5A/TECR"/>
</dbReference>
<keyword evidence="6" id="KW-0560">Oxidoreductase</keyword>
<evidence type="ECO:0000256" key="5">
    <source>
        <dbReference type="ARBA" id="ARBA00022989"/>
    </source>
</evidence>
<keyword evidence="3" id="KW-0444">Lipid biosynthesis</keyword>
<evidence type="ECO:0000256" key="9">
    <source>
        <dbReference type="SAM" id="Phobius"/>
    </source>
</evidence>
<dbReference type="GO" id="GO:0016627">
    <property type="term" value="F:oxidoreductase activity, acting on the CH-CH group of donors"/>
    <property type="evidence" value="ECO:0007669"/>
    <property type="project" value="InterPro"/>
</dbReference>
<protein>
    <recommendedName>
        <fullName evidence="10">3-oxo-5-alpha-steroid 4-dehydrogenase C-terminal domain-containing protein</fullName>
    </recommendedName>
</protein>
<keyword evidence="12" id="KW-1185">Reference proteome</keyword>
<evidence type="ECO:0000313" key="12">
    <source>
        <dbReference type="Proteomes" id="UP000006310"/>
    </source>
</evidence>
<proteinExistence type="inferred from homology"/>
<gene>
    <name evidence="11" type="primary">KNAG0K01650</name>
    <name evidence="11" type="ordered locus">KNAG_0K01650</name>
</gene>
<organism evidence="11 12">
    <name type="scientific">Huiozyma naganishii (strain ATCC MYA-139 / BCRC 22969 / CBS 8797 / KCTC 17520 / NBRC 10181 / NCYC 3082 / Yp74L-3)</name>
    <name type="common">Yeast</name>
    <name type="synonym">Kazachstania naganishii</name>
    <dbReference type="NCBI Taxonomy" id="1071383"/>
    <lineage>
        <taxon>Eukaryota</taxon>
        <taxon>Fungi</taxon>
        <taxon>Dikarya</taxon>
        <taxon>Ascomycota</taxon>
        <taxon>Saccharomycotina</taxon>
        <taxon>Saccharomycetes</taxon>
        <taxon>Saccharomycetales</taxon>
        <taxon>Saccharomycetaceae</taxon>
        <taxon>Huiozyma</taxon>
    </lineage>
</organism>
<dbReference type="OMA" id="FSQSTMP"/>
<dbReference type="Proteomes" id="UP000006310">
    <property type="component" value="Chromosome 11"/>
</dbReference>
<evidence type="ECO:0000259" key="10">
    <source>
        <dbReference type="Pfam" id="PF02544"/>
    </source>
</evidence>
<dbReference type="GeneID" id="34528295"/>
<evidence type="ECO:0000256" key="8">
    <source>
        <dbReference type="ARBA" id="ARBA00023136"/>
    </source>
</evidence>
<evidence type="ECO:0000313" key="11">
    <source>
        <dbReference type="EMBL" id="CCK72528.1"/>
    </source>
</evidence>
<keyword evidence="5 9" id="KW-1133">Transmembrane helix</keyword>
<dbReference type="EMBL" id="HE978324">
    <property type="protein sequence ID" value="CCK72528.1"/>
    <property type="molecule type" value="Genomic_DNA"/>
</dbReference>
<dbReference type="Pfam" id="PF02544">
    <property type="entry name" value="Steroid_dh"/>
    <property type="match status" value="1"/>
</dbReference>
<dbReference type="eggNOG" id="KOG1639">
    <property type="taxonomic scope" value="Eukaryota"/>
</dbReference>
<reference evidence="11 12" key="1">
    <citation type="journal article" date="2011" name="Proc. Natl. Acad. Sci. U.S.A.">
        <title>Evolutionary erosion of yeast sex chromosomes by mating-type switching accidents.</title>
        <authorList>
            <person name="Gordon J.L."/>
            <person name="Armisen D."/>
            <person name="Proux-Wera E."/>
            <person name="Oheigeartaigh S.S."/>
            <person name="Byrne K.P."/>
            <person name="Wolfe K.H."/>
        </authorList>
    </citation>
    <scope>NUCLEOTIDE SEQUENCE [LARGE SCALE GENOMIC DNA]</scope>
    <source>
        <strain evidence="12">ATCC MYA-139 / BCRC 22969 / CBS 8797 / CCRC 22969 / KCTC 17520 / NBRC 10181 / NCYC 3082</strain>
    </source>
</reference>
<sequence length="311" mass="36349">MVTVESRSKSLRSCELQLDGKTSLDDVLVQISKQNKGISKHRLRLTYLKENKQVPIIEDAFFSKDDGASISGMTLYVKDLGPQISWRLVFFIEYLGPILIHSALYYLSTKSAARERFHSRRPYDPFLNQVAYILVMGHYFKREFETLFVHQFSLATMPLFNVFKNSFHYWILNGAISFGYFGYGFLLSNERVYEVLDTLRLTKLSTLIALFALAETWNFYIHVRLRVWGDQQKALGNAKKRVPINDGVFKALVAPNYTFEVWAWIFFTVIFKFNFFGVLFLTVSTTQMYLWAQKKNKKYGTRRAFLIPYIV</sequence>
<dbReference type="PROSITE" id="PS50244">
    <property type="entry name" value="S5A_REDUCTASE"/>
    <property type="match status" value="1"/>
</dbReference>
<feature type="transmembrane region" description="Helical" evidence="9">
    <location>
        <begin position="84"/>
        <end position="107"/>
    </location>
</feature>
<dbReference type="OrthoDB" id="540503at2759"/>
<dbReference type="KEGG" id="kng:KNAG_0K01650"/>
<dbReference type="GO" id="GO:0005789">
    <property type="term" value="C:endoplasmic reticulum membrane"/>
    <property type="evidence" value="ECO:0007669"/>
    <property type="project" value="EnsemblFungi"/>
</dbReference>
<dbReference type="STRING" id="1071383.J7RRQ2"/>
<dbReference type="PANTHER" id="PTHR10556:SF28">
    <property type="entry name" value="VERY-LONG-CHAIN ENOYL-COA REDUCTASE"/>
    <property type="match status" value="1"/>
</dbReference>
<evidence type="ECO:0000256" key="3">
    <source>
        <dbReference type="ARBA" id="ARBA00022516"/>
    </source>
</evidence>
<dbReference type="GO" id="GO:0042761">
    <property type="term" value="P:very long-chain fatty acid biosynthetic process"/>
    <property type="evidence" value="ECO:0007669"/>
    <property type="project" value="TreeGrafter"/>
</dbReference>
<name>J7RRQ2_HUIN7</name>
<evidence type="ECO:0000256" key="6">
    <source>
        <dbReference type="ARBA" id="ARBA00023002"/>
    </source>
</evidence>
<dbReference type="RefSeq" id="XP_022466773.1">
    <property type="nucleotide sequence ID" value="XM_022610481.1"/>
</dbReference>
<dbReference type="HOGENOM" id="CLU_059260_0_0_1"/>
<dbReference type="InterPro" id="IPR001104">
    <property type="entry name" value="3-oxo-5_a-steroid_4-DH_C"/>
</dbReference>
<dbReference type="PANTHER" id="PTHR10556">
    <property type="entry name" value="3-OXO-5-ALPHA-STEROID 4-DEHYDROGENASE"/>
    <property type="match status" value="1"/>
</dbReference>
<comment type="subcellular location">
    <subcellularLocation>
        <location evidence="1">Membrane</location>
        <topology evidence="1">Multi-pass membrane protein</topology>
    </subcellularLocation>
</comment>
<accession>J7RRQ2</accession>
<reference evidence="12" key="2">
    <citation type="submission" date="2012-08" db="EMBL/GenBank/DDBJ databases">
        <title>Genome sequence of Kazachstania naganishii.</title>
        <authorList>
            <person name="Gordon J.L."/>
            <person name="Armisen D."/>
            <person name="Proux-Wera E."/>
            <person name="OhEigeartaigh S.S."/>
            <person name="Byrne K.P."/>
            <person name="Wolfe K.H."/>
        </authorList>
    </citation>
    <scope>NUCLEOTIDE SEQUENCE [LARGE SCALE GENOMIC DNA]</scope>
    <source>
        <strain evidence="12">ATCC MYA-139 / BCRC 22969 / CBS 8797 / CCRC 22969 / KCTC 17520 / NBRC 10181 / NCYC 3082</strain>
    </source>
</reference>
<evidence type="ECO:0000256" key="7">
    <source>
        <dbReference type="ARBA" id="ARBA00023098"/>
    </source>
</evidence>
<keyword evidence="7" id="KW-0443">Lipid metabolism</keyword>
<feature type="transmembrane region" description="Helical" evidence="9">
    <location>
        <begin position="206"/>
        <end position="227"/>
    </location>
</feature>
<comment type="similarity">
    <text evidence="2">Belongs to the steroid 5-alpha reductase family.</text>
</comment>
<evidence type="ECO:0000256" key="2">
    <source>
        <dbReference type="ARBA" id="ARBA00007742"/>
    </source>
</evidence>
<feature type="domain" description="3-oxo-5-alpha-steroid 4-dehydrogenase C-terminal" evidence="10">
    <location>
        <begin position="156"/>
        <end position="310"/>
    </location>
</feature>
<keyword evidence="8 9" id="KW-0472">Membrane</keyword>
<evidence type="ECO:0000256" key="1">
    <source>
        <dbReference type="ARBA" id="ARBA00004141"/>
    </source>
</evidence>
<keyword evidence="4 9" id="KW-0812">Transmembrane</keyword>
<dbReference type="AlphaFoldDB" id="J7RRQ2"/>